<feature type="transmembrane region" description="Helical" evidence="1">
    <location>
        <begin position="181"/>
        <end position="205"/>
    </location>
</feature>
<dbReference type="EnsemblPlants" id="Pp3c16_8400V3.3">
    <property type="protein sequence ID" value="Pp3c16_8400V3.3"/>
    <property type="gene ID" value="Pp3c16_8400"/>
</dbReference>
<dbReference type="STRING" id="3218.A0A2K1J7N3"/>
<dbReference type="OMA" id="ASEDNWI"/>
<gene>
    <name evidence="5" type="primary">LOC112293186</name>
    <name evidence="4" type="ORF">PHYPA_020664</name>
</gene>
<accession>A0A2K1J7N3</accession>
<dbReference type="GeneID" id="112293186"/>
<sequence length="206" mass="21295">MASWGGAAMARMLLCCCCCALLIQSGLGADANAAFLSNINEYRLSQGLPAFGTNAGASCVARQVAEKFRGTSCTNSTGTDTVDGQEPQFDDALLKKCNLQLVNVKDGFIGPSCVPAGISAADAPKVAAINITKSQYAELNDTKYVSAGAGSVDNAWFVMVLATNASEGNFINQDLDPSSAFALRVSLAPIAVIIYVVSTMALGCAF</sequence>
<feature type="signal peptide" evidence="2">
    <location>
        <begin position="1"/>
        <end position="28"/>
    </location>
</feature>
<dbReference type="InterPro" id="IPR045285">
    <property type="entry name" value="At5g19230-like"/>
</dbReference>
<evidence type="ECO:0000256" key="2">
    <source>
        <dbReference type="SAM" id="SignalP"/>
    </source>
</evidence>
<dbReference type="Gramene" id="Pp3c16_8400V3.2">
    <property type="protein sequence ID" value="Pp3c16_8400V3.2"/>
    <property type="gene ID" value="Pp3c16_8400"/>
</dbReference>
<dbReference type="EnsemblPlants" id="Pp3c16_8400V3.4">
    <property type="protein sequence ID" value="Pp3c16_8400V3.4"/>
    <property type="gene ID" value="Pp3c16_8400"/>
</dbReference>
<feature type="domain" description="Uncharacterized GPI-anchored protein At5g19230-like" evidence="3">
    <location>
        <begin position="35"/>
        <end position="161"/>
    </location>
</feature>
<dbReference type="Pfam" id="PF25884">
    <property type="entry name" value="At5g19230"/>
    <property type="match status" value="1"/>
</dbReference>
<evidence type="ECO:0000313" key="6">
    <source>
        <dbReference type="Proteomes" id="UP000006727"/>
    </source>
</evidence>
<dbReference type="PaxDb" id="3218-PP1S194_186V6.1"/>
<dbReference type="Gramene" id="Pp3c16_8400V3.4">
    <property type="protein sequence ID" value="Pp3c16_8400V3.4"/>
    <property type="gene ID" value="Pp3c16_8400"/>
</dbReference>
<evidence type="ECO:0000313" key="4">
    <source>
        <dbReference type="EMBL" id="PNR37555.1"/>
    </source>
</evidence>
<protein>
    <recommendedName>
        <fullName evidence="3">Uncharacterized GPI-anchored protein At5g19230-like domain-containing protein</fullName>
    </recommendedName>
</protein>
<dbReference type="RefSeq" id="XP_024398121.1">
    <property type="nucleotide sequence ID" value="XM_024542353.2"/>
</dbReference>
<dbReference type="Gramene" id="Pp3c16_8400V3.3">
    <property type="protein sequence ID" value="Pp3c16_8400V3.3"/>
    <property type="gene ID" value="Pp3c16_8400"/>
</dbReference>
<dbReference type="RefSeq" id="XP_024398122.1">
    <property type="nucleotide sequence ID" value="XM_024542354.2"/>
</dbReference>
<feature type="chain" id="PRO_5043158060" description="Uncharacterized GPI-anchored protein At5g19230-like domain-containing protein" evidence="2">
    <location>
        <begin position="29"/>
        <end position="206"/>
    </location>
</feature>
<name>A0A2K1J7N3_PHYPA</name>
<dbReference type="Gramene" id="Pp3c16_8400V3.1">
    <property type="protein sequence ID" value="Pp3c16_8400V3.1"/>
    <property type="gene ID" value="Pp3c16_8400"/>
</dbReference>
<dbReference type="AlphaFoldDB" id="A0A2K1J7N3"/>
<dbReference type="EnsemblPlants" id="Pp3c16_8400V3.2">
    <property type="protein sequence ID" value="Pp3c16_8400V3.2"/>
    <property type="gene ID" value="Pp3c16_8400"/>
</dbReference>
<dbReference type="InterPro" id="IPR059083">
    <property type="entry name" value="At5g19230_dom"/>
</dbReference>
<dbReference type="PANTHER" id="PTHR33976">
    <property type="entry name" value="OS07G0645000 PROTEIN"/>
    <property type="match status" value="1"/>
</dbReference>
<evidence type="ECO:0000256" key="1">
    <source>
        <dbReference type="SAM" id="Phobius"/>
    </source>
</evidence>
<keyword evidence="1" id="KW-0472">Membrane</keyword>
<reference evidence="5" key="3">
    <citation type="submission" date="2020-12" db="UniProtKB">
        <authorList>
            <consortium name="EnsemblPlants"/>
        </authorList>
    </citation>
    <scope>IDENTIFICATION</scope>
</reference>
<reference evidence="4 6" key="2">
    <citation type="journal article" date="2018" name="Plant J.">
        <title>The Physcomitrella patens chromosome-scale assembly reveals moss genome structure and evolution.</title>
        <authorList>
            <person name="Lang D."/>
            <person name="Ullrich K.K."/>
            <person name="Murat F."/>
            <person name="Fuchs J."/>
            <person name="Jenkins J."/>
            <person name="Haas F.B."/>
            <person name="Piednoel M."/>
            <person name="Gundlach H."/>
            <person name="Van Bel M."/>
            <person name="Meyberg R."/>
            <person name="Vives C."/>
            <person name="Morata J."/>
            <person name="Symeonidi A."/>
            <person name="Hiss M."/>
            <person name="Muchero W."/>
            <person name="Kamisugi Y."/>
            <person name="Saleh O."/>
            <person name="Blanc G."/>
            <person name="Decker E.L."/>
            <person name="van Gessel N."/>
            <person name="Grimwood J."/>
            <person name="Hayes R.D."/>
            <person name="Graham S.W."/>
            <person name="Gunter L.E."/>
            <person name="McDaniel S.F."/>
            <person name="Hoernstein S.N.W."/>
            <person name="Larsson A."/>
            <person name="Li F.W."/>
            <person name="Perroud P.F."/>
            <person name="Phillips J."/>
            <person name="Ranjan P."/>
            <person name="Rokshar D.S."/>
            <person name="Rothfels C.J."/>
            <person name="Schneider L."/>
            <person name="Shu S."/>
            <person name="Stevenson D.W."/>
            <person name="Thummler F."/>
            <person name="Tillich M."/>
            <person name="Villarreal Aguilar J.C."/>
            <person name="Widiez T."/>
            <person name="Wong G.K."/>
            <person name="Wymore A."/>
            <person name="Zhang Y."/>
            <person name="Zimmer A.D."/>
            <person name="Quatrano R.S."/>
            <person name="Mayer K.F.X."/>
            <person name="Goodstein D."/>
            <person name="Casacuberta J.M."/>
            <person name="Vandepoele K."/>
            <person name="Reski R."/>
            <person name="Cuming A.C."/>
            <person name="Tuskan G.A."/>
            <person name="Maumus F."/>
            <person name="Salse J."/>
            <person name="Schmutz J."/>
            <person name="Rensing S.A."/>
        </authorList>
    </citation>
    <scope>NUCLEOTIDE SEQUENCE [LARGE SCALE GENOMIC DNA]</scope>
    <source>
        <strain evidence="5 6">cv. Gransden 2004</strain>
    </source>
</reference>
<dbReference type="KEGG" id="ppp:112293186"/>
<keyword evidence="6" id="KW-1185">Reference proteome</keyword>
<keyword evidence="1" id="KW-1133">Transmembrane helix</keyword>
<keyword evidence="2" id="KW-0732">Signal</keyword>
<evidence type="ECO:0000313" key="5">
    <source>
        <dbReference type="EnsemblPlants" id="Pp3c16_8400V3.1"/>
    </source>
</evidence>
<dbReference type="EnsemblPlants" id="Pp3c16_8400V3.1">
    <property type="protein sequence ID" value="Pp3c16_8400V3.1"/>
    <property type="gene ID" value="Pp3c16_8400"/>
</dbReference>
<organism evidence="4">
    <name type="scientific">Physcomitrium patens</name>
    <name type="common">Spreading-leaved earth moss</name>
    <name type="synonym">Physcomitrella patens</name>
    <dbReference type="NCBI Taxonomy" id="3218"/>
    <lineage>
        <taxon>Eukaryota</taxon>
        <taxon>Viridiplantae</taxon>
        <taxon>Streptophyta</taxon>
        <taxon>Embryophyta</taxon>
        <taxon>Bryophyta</taxon>
        <taxon>Bryophytina</taxon>
        <taxon>Bryopsida</taxon>
        <taxon>Funariidae</taxon>
        <taxon>Funariales</taxon>
        <taxon>Funariaceae</taxon>
        <taxon>Physcomitrium</taxon>
    </lineage>
</organism>
<dbReference type="FunCoup" id="A0A2K1J7N3">
    <property type="interactions" value="1443"/>
</dbReference>
<proteinExistence type="predicted"/>
<reference evidence="4 6" key="1">
    <citation type="journal article" date="2008" name="Science">
        <title>The Physcomitrella genome reveals evolutionary insights into the conquest of land by plants.</title>
        <authorList>
            <person name="Rensing S."/>
            <person name="Lang D."/>
            <person name="Zimmer A."/>
            <person name="Terry A."/>
            <person name="Salamov A."/>
            <person name="Shapiro H."/>
            <person name="Nishiyama T."/>
            <person name="Perroud P.-F."/>
            <person name="Lindquist E."/>
            <person name="Kamisugi Y."/>
            <person name="Tanahashi T."/>
            <person name="Sakakibara K."/>
            <person name="Fujita T."/>
            <person name="Oishi K."/>
            <person name="Shin-I T."/>
            <person name="Kuroki Y."/>
            <person name="Toyoda A."/>
            <person name="Suzuki Y."/>
            <person name="Hashimoto A."/>
            <person name="Yamaguchi K."/>
            <person name="Sugano A."/>
            <person name="Kohara Y."/>
            <person name="Fujiyama A."/>
            <person name="Anterola A."/>
            <person name="Aoki S."/>
            <person name="Ashton N."/>
            <person name="Barbazuk W.B."/>
            <person name="Barker E."/>
            <person name="Bennetzen J."/>
            <person name="Bezanilla M."/>
            <person name="Blankenship R."/>
            <person name="Cho S.H."/>
            <person name="Dutcher S."/>
            <person name="Estelle M."/>
            <person name="Fawcett J.A."/>
            <person name="Gundlach H."/>
            <person name="Hanada K."/>
            <person name="Heyl A."/>
            <person name="Hicks K.A."/>
            <person name="Hugh J."/>
            <person name="Lohr M."/>
            <person name="Mayer K."/>
            <person name="Melkozernov A."/>
            <person name="Murata T."/>
            <person name="Nelson D."/>
            <person name="Pils B."/>
            <person name="Prigge M."/>
            <person name="Reiss B."/>
            <person name="Renner T."/>
            <person name="Rombauts S."/>
            <person name="Rushton P."/>
            <person name="Sanderfoot A."/>
            <person name="Schween G."/>
            <person name="Shiu S.-H."/>
            <person name="Stueber K."/>
            <person name="Theodoulou F.L."/>
            <person name="Tu H."/>
            <person name="Van de Peer Y."/>
            <person name="Verrier P.J."/>
            <person name="Waters E."/>
            <person name="Wood A."/>
            <person name="Yang L."/>
            <person name="Cove D."/>
            <person name="Cuming A."/>
            <person name="Hasebe M."/>
            <person name="Lucas S."/>
            <person name="Mishler D.B."/>
            <person name="Reski R."/>
            <person name="Grigoriev I."/>
            <person name="Quatrano R.S."/>
            <person name="Boore J.L."/>
        </authorList>
    </citation>
    <scope>NUCLEOTIDE SEQUENCE [LARGE SCALE GENOMIC DNA]</scope>
    <source>
        <strain evidence="5 6">cv. Gransden 2004</strain>
    </source>
</reference>
<dbReference type="OrthoDB" id="753138at2759"/>
<keyword evidence="1" id="KW-0812">Transmembrane</keyword>
<dbReference type="Proteomes" id="UP000006727">
    <property type="component" value="Chromosome 16"/>
</dbReference>
<dbReference type="EMBL" id="ABEU02000016">
    <property type="protein sequence ID" value="PNR37555.1"/>
    <property type="molecule type" value="Genomic_DNA"/>
</dbReference>
<dbReference type="PANTHER" id="PTHR33976:SF8">
    <property type="entry name" value="OS07G0645000 PROTEIN"/>
    <property type="match status" value="1"/>
</dbReference>
<evidence type="ECO:0000259" key="3">
    <source>
        <dbReference type="Pfam" id="PF25884"/>
    </source>
</evidence>